<organism evidence="1 2">
    <name type="scientific">Henosepilachna vigintioctopunctata</name>
    <dbReference type="NCBI Taxonomy" id="420089"/>
    <lineage>
        <taxon>Eukaryota</taxon>
        <taxon>Metazoa</taxon>
        <taxon>Ecdysozoa</taxon>
        <taxon>Arthropoda</taxon>
        <taxon>Hexapoda</taxon>
        <taxon>Insecta</taxon>
        <taxon>Pterygota</taxon>
        <taxon>Neoptera</taxon>
        <taxon>Endopterygota</taxon>
        <taxon>Coleoptera</taxon>
        <taxon>Polyphaga</taxon>
        <taxon>Cucujiformia</taxon>
        <taxon>Coccinelloidea</taxon>
        <taxon>Coccinellidae</taxon>
        <taxon>Epilachninae</taxon>
        <taxon>Epilachnini</taxon>
        <taxon>Henosepilachna</taxon>
    </lineage>
</organism>
<gene>
    <name evidence="1" type="ORF">WA026_003178</name>
</gene>
<sequence length="102" mass="11166">MCRNAAGKTPFDAETQVAPGITPVQGKQSRLKIALKDPNRGILENITRSTLYCSQRCTTGVLALGMICSDPSMITLLYNPLLARDGEYVRPVLIFSSQKYGM</sequence>
<protein>
    <submittedName>
        <fullName evidence="1">Uncharacterized protein</fullName>
    </submittedName>
</protein>
<dbReference type="Proteomes" id="UP001431783">
    <property type="component" value="Unassembled WGS sequence"/>
</dbReference>
<reference evidence="1 2" key="1">
    <citation type="submission" date="2023-03" db="EMBL/GenBank/DDBJ databases">
        <title>Genome insight into feeding habits of ladybird beetles.</title>
        <authorList>
            <person name="Li H.-S."/>
            <person name="Huang Y.-H."/>
            <person name="Pang H."/>
        </authorList>
    </citation>
    <scope>NUCLEOTIDE SEQUENCE [LARGE SCALE GENOMIC DNA]</scope>
    <source>
        <strain evidence="1">SYSU_2023b</strain>
        <tissue evidence="1">Whole body</tissue>
    </source>
</reference>
<proteinExistence type="predicted"/>
<evidence type="ECO:0000313" key="2">
    <source>
        <dbReference type="Proteomes" id="UP001431783"/>
    </source>
</evidence>
<accession>A0AAW1TJ30</accession>
<name>A0AAW1TJ30_9CUCU</name>
<keyword evidence="2" id="KW-1185">Reference proteome</keyword>
<evidence type="ECO:0000313" key="1">
    <source>
        <dbReference type="EMBL" id="KAK9869423.1"/>
    </source>
</evidence>
<dbReference type="EMBL" id="JARQZJ010000001">
    <property type="protein sequence ID" value="KAK9869423.1"/>
    <property type="molecule type" value="Genomic_DNA"/>
</dbReference>
<dbReference type="AlphaFoldDB" id="A0AAW1TJ30"/>
<comment type="caution">
    <text evidence="1">The sequence shown here is derived from an EMBL/GenBank/DDBJ whole genome shotgun (WGS) entry which is preliminary data.</text>
</comment>